<gene>
    <name evidence="1" type="ORF">CN495_07615</name>
</gene>
<comment type="caution">
    <text evidence="1">The sequence shown here is derived from an EMBL/GenBank/DDBJ whole genome shotgun (WGS) entry which is preliminary data.</text>
</comment>
<protein>
    <submittedName>
        <fullName evidence="1">Uncharacterized protein</fullName>
    </submittedName>
</protein>
<dbReference type="AlphaFoldDB" id="A0ABD6S6Z9"/>
<dbReference type="EMBL" id="NTYF01000023">
    <property type="protein sequence ID" value="PER55613.1"/>
    <property type="molecule type" value="Genomic_DNA"/>
</dbReference>
<sequence>MHINNQKDVVGKQGMVKLPATILARVGVVNGVSEVECKYVYGDTQYVYSMFMTRDFTVGEHVEKVFPMKIVGYVYERDIYMVLIGGQIVKAGSEQIIGISEEE</sequence>
<evidence type="ECO:0000313" key="2">
    <source>
        <dbReference type="Proteomes" id="UP000219897"/>
    </source>
</evidence>
<name>A0ABD6S6Z9_BACTU</name>
<proteinExistence type="predicted"/>
<reference evidence="1 2" key="1">
    <citation type="submission" date="2017-09" db="EMBL/GenBank/DDBJ databases">
        <title>Large-scale bioinformatics analysis of Bacillus genomes uncovers conserved roles of natural products in bacterial physiology.</title>
        <authorList>
            <consortium name="Agbiome Team Llc"/>
            <person name="Bleich R.M."/>
            <person name="Kirk G.J."/>
            <person name="Santa Maria K.C."/>
            <person name="Allen S.E."/>
            <person name="Farag S."/>
            <person name="Shank E.A."/>
            <person name="Bowers A."/>
        </authorList>
    </citation>
    <scope>NUCLEOTIDE SEQUENCE [LARGE SCALE GENOMIC DNA]</scope>
    <source>
        <strain evidence="1 2">AFS005140</strain>
    </source>
</reference>
<evidence type="ECO:0000313" key="1">
    <source>
        <dbReference type="EMBL" id="PER55613.1"/>
    </source>
</evidence>
<accession>A0ABD6S6Z9</accession>
<organism evidence="1 2">
    <name type="scientific">Bacillus thuringiensis</name>
    <dbReference type="NCBI Taxonomy" id="1428"/>
    <lineage>
        <taxon>Bacteria</taxon>
        <taxon>Bacillati</taxon>
        <taxon>Bacillota</taxon>
        <taxon>Bacilli</taxon>
        <taxon>Bacillales</taxon>
        <taxon>Bacillaceae</taxon>
        <taxon>Bacillus</taxon>
        <taxon>Bacillus cereus group</taxon>
    </lineage>
</organism>
<dbReference type="RefSeq" id="WP_098316961.1">
    <property type="nucleotide sequence ID" value="NZ_NTYF01000023.1"/>
</dbReference>
<dbReference type="Proteomes" id="UP000219897">
    <property type="component" value="Unassembled WGS sequence"/>
</dbReference>